<comment type="subunit">
    <text evidence="10">F-type ATPases have 2 components, CF(1) - the catalytic core - and CF(0) - the membrane proton channel. CF(1) has five subunits: alpha(3), beta(3), gamma(1), delta(1), epsilon(1). CF(0) has three main subunits: a, b and c.</text>
</comment>
<dbReference type="PROSITE" id="PS00153">
    <property type="entry name" value="ATPASE_GAMMA"/>
    <property type="match status" value="1"/>
</dbReference>
<evidence type="ECO:0000256" key="10">
    <source>
        <dbReference type="HAMAP-Rule" id="MF_00815"/>
    </source>
</evidence>
<reference evidence="12" key="1">
    <citation type="journal article" date="2019" name="Int. J. Syst. Evol. Microbiol.">
        <title>The Global Catalogue of Microorganisms (GCM) 10K type strain sequencing project: providing services to taxonomists for standard genome sequencing and annotation.</title>
        <authorList>
            <consortium name="The Broad Institute Genomics Platform"/>
            <consortium name="The Broad Institute Genome Sequencing Center for Infectious Disease"/>
            <person name="Wu L."/>
            <person name="Ma J."/>
        </authorList>
    </citation>
    <scope>NUCLEOTIDE SEQUENCE [LARGE SCALE GENOMIC DNA]</scope>
    <source>
        <strain evidence="12">JCM 11650</strain>
    </source>
</reference>
<dbReference type="Gene3D" id="3.40.1380.10">
    <property type="match status" value="1"/>
</dbReference>
<evidence type="ECO:0000256" key="6">
    <source>
        <dbReference type="ARBA" id="ARBA00023065"/>
    </source>
</evidence>
<keyword evidence="4 10" id="KW-0813">Transport</keyword>
<gene>
    <name evidence="10" type="primary">atpG</name>
    <name evidence="11" type="ORF">ACFSDA_13890</name>
</gene>
<dbReference type="InterPro" id="IPR035968">
    <property type="entry name" value="ATP_synth_F1_ATPase_gsu"/>
</dbReference>
<dbReference type="CDD" id="cd12151">
    <property type="entry name" value="F1-ATPase_gamma"/>
    <property type="match status" value="1"/>
</dbReference>
<name>A0ABW4PZ81_9MICO</name>
<evidence type="ECO:0000256" key="8">
    <source>
        <dbReference type="ARBA" id="ARBA00023196"/>
    </source>
</evidence>
<evidence type="ECO:0000256" key="1">
    <source>
        <dbReference type="ARBA" id="ARBA00003456"/>
    </source>
</evidence>
<keyword evidence="10" id="KW-1003">Cell membrane</keyword>
<evidence type="ECO:0000256" key="5">
    <source>
        <dbReference type="ARBA" id="ARBA00022781"/>
    </source>
</evidence>
<dbReference type="Gene3D" id="1.10.287.80">
    <property type="entry name" value="ATP synthase, gamma subunit, helix hairpin domain"/>
    <property type="match status" value="1"/>
</dbReference>
<dbReference type="HAMAP" id="MF_00815">
    <property type="entry name" value="ATP_synth_gamma_bact"/>
    <property type="match status" value="1"/>
</dbReference>
<dbReference type="RefSeq" id="WP_343905468.1">
    <property type="nucleotide sequence ID" value="NZ_BAAAIS010000003.1"/>
</dbReference>
<dbReference type="Proteomes" id="UP001597280">
    <property type="component" value="Unassembled WGS sequence"/>
</dbReference>
<keyword evidence="9 10" id="KW-0066">ATP synthesis</keyword>
<comment type="similarity">
    <text evidence="3 10">Belongs to the ATPase gamma chain family.</text>
</comment>
<dbReference type="NCBIfam" id="NF004145">
    <property type="entry name" value="PRK05621.1-2"/>
    <property type="match status" value="1"/>
</dbReference>
<dbReference type="PANTHER" id="PTHR11693:SF22">
    <property type="entry name" value="ATP SYNTHASE SUBUNIT GAMMA, MITOCHONDRIAL"/>
    <property type="match status" value="1"/>
</dbReference>
<keyword evidence="7 10" id="KW-0472">Membrane</keyword>
<dbReference type="SUPFAM" id="SSF52943">
    <property type="entry name" value="ATP synthase (F1-ATPase), gamma subunit"/>
    <property type="match status" value="1"/>
</dbReference>
<sequence>MGAQQREYKKRIGSAQGMKKIFKAKEMVAASRIAKAHARVLATTPYADAITRAIGAVATHSGDVAHPFLDQERSSNGRAGIVLITADRGMTGSYSHNVIRAAEELANALQEEGKTPVLYVVGRKGETYYRFRNRPPHEAWAPYHEGELPELGHEIAQRVTADLLSEDPETHLDELYLVGTRFKTRFQQVARATRLVPIEVVDADEDHGTARPTYPLYEFTPDAEQVMDELMPRYLESKLVNILLQSMASEHAATQRAMKTATDNAETQVKKFTRLANSARQAEITQEITEIVGGADALSGSGRKER</sequence>
<comment type="caution">
    <text evidence="11">The sequence shown here is derived from an EMBL/GenBank/DDBJ whole genome shotgun (WGS) entry which is preliminary data.</text>
</comment>
<evidence type="ECO:0000256" key="3">
    <source>
        <dbReference type="ARBA" id="ARBA00007681"/>
    </source>
</evidence>
<protein>
    <recommendedName>
        <fullName evidence="10">ATP synthase gamma chain</fullName>
    </recommendedName>
    <alternativeName>
        <fullName evidence="10">ATP synthase F1 sector gamma subunit</fullName>
    </alternativeName>
    <alternativeName>
        <fullName evidence="10">F-ATPase gamma subunit</fullName>
    </alternativeName>
</protein>
<keyword evidence="8 10" id="KW-0139">CF(1)</keyword>
<evidence type="ECO:0000256" key="9">
    <source>
        <dbReference type="ARBA" id="ARBA00023310"/>
    </source>
</evidence>
<evidence type="ECO:0000313" key="12">
    <source>
        <dbReference type="Proteomes" id="UP001597280"/>
    </source>
</evidence>
<comment type="subcellular location">
    <subcellularLocation>
        <location evidence="10">Cell membrane</location>
        <topology evidence="10">Peripheral membrane protein</topology>
    </subcellularLocation>
    <subcellularLocation>
        <location evidence="2">Membrane</location>
        <topology evidence="2">Peripheral membrane protein</topology>
    </subcellularLocation>
</comment>
<dbReference type="Pfam" id="PF00231">
    <property type="entry name" value="ATP-synt"/>
    <property type="match status" value="1"/>
</dbReference>
<evidence type="ECO:0000256" key="7">
    <source>
        <dbReference type="ARBA" id="ARBA00023136"/>
    </source>
</evidence>
<evidence type="ECO:0000256" key="4">
    <source>
        <dbReference type="ARBA" id="ARBA00022448"/>
    </source>
</evidence>
<proteinExistence type="inferred from homology"/>
<dbReference type="PANTHER" id="PTHR11693">
    <property type="entry name" value="ATP SYNTHASE GAMMA CHAIN"/>
    <property type="match status" value="1"/>
</dbReference>
<evidence type="ECO:0000256" key="2">
    <source>
        <dbReference type="ARBA" id="ARBA00004170"/>
    </source>
</evidence>
<keyword evidence="6 10" id="KW-0406">Ion transport</keyword>
<dbReference type="EMBL" id="JBHUFL010000003">
    <property type="protein sequence ID" value="MFD1836157.1"/>
    <property type="molecule type" value="Genomic_DNA"/>
</dbReference>
<dbReference type="NCBIfam" id="TIGR01146">
    <property type="entry name" value="ATPsyn_F1gamma"/>
    <property type="match status" value="1"/>
</dbReference>
<evidence type="ECO:0000313" key="11">
    <source>
        <dbReference type="EMBL" id="MFD1836157.1"/>
    </source>
</evidence>
<accession>A0ABW4PZ81</accession>
<keyword evidence="5 10" id="KW-0375">Hydrogen ion transport</keyword>
<dbReference type="PRINTS" id="PR00126">
    <property type="entry name" value="ATPASEGAMMA"/>
</dbReference>
<comment type="function">
    <text evidence="1 10">Produces ATP from ADP in the presence of a proton gradient across the membrane. The gamma chain is believed to be important in regulating ATPase activity and the flow of protons through the CF(0) complex.</text>
</comment>
<dbReference type="InterPro" id="IPR000131">
    <property type="entry name" value="ATP_synth_F1_gsu"/>
</dbReference>
<keyword evidence="12" id="KW-1185">Reference proteome</keyword>
<dbReference type="InterPro" id="IPR023632">
    <property type="entry name" value="ATP_synth_F1_gsu_CS"/>
</dbReference>
<organism evidence="11 12">
    <name type="scientific">Brachybacterium rhamnosum</name>
    <dbReference type="NCBI Taxonomy" id="173361"/>
    <lineage>
        <taxon>Bacteria</taxon>
        <taxon>Bacillati</taxon>
        <taxon>Actinomycetota</taxon>
        <taxon>Actinomycetes</taxon>
        <taxon>Micrococcales</taxon>
        <taxon>Dermabacteraceae</taxon>
        <taxon>Brachybacterium</taxon>
    </lineage>
</organism>